<evidence type="ECO:0000313" key="4">
    <source>
        <dbReference type="EMBL" id="GMH79491.1"/>
    </source>
</evidence>
<protein>
    <recommendedName>
        <fullName evidence="3">Fungal lipase-type domain-containing protein</fullName>
    </recommendedName>
</protein>
<keyword evidence="2" id="KW-0472">Membrane</keyword>
<proteinExistence type="predicted"/>
<accession>A0A9W7AUX1</accession>
<dbReference type="GO" id="GO:0006629">
    <property type="term" value="P:lipid metabolic process"/>
    <property type="evidence" value="ECO:0007669"/>
    <property type="project" value="InterPro"/>
</dbReference>
<dbReference type="InterPro" id="IPR029058">
    <property type="entry name" value="AB_hydrolase_fold"/>
</dbReference>
<dbReference type="EMBL" id="BRXW01000918">
    <property type="protein sequence ID" value="GMH79491.1"/>
    <property type="molecule type" value="Genomic_DNA"/>
</dbReference>
<keyword evidence="2" id="KW-0812">Transmembrane</keyword>
<feature type="transmembrane region" description="Helical" evidence="2">
    <location>
        <begin position="190"/>
        <end position="211"/>
    </location>
</feature>
<keyword evidence="2" id="KW-1133">Transmembrane helix</keyword>
<comment type="caution">
    <text evidence="4">The sequence shown here is derived from an EMBL/GenBank/DDBJ whole genome shotgun (WGS) entry which is preliminary data.</text>
</comment>
<dbReference type="CDD" id="cd00519">
    <property type="entry name" value="Lipase_3"/>
    <property type="match status" value="1"/>
</dbReference>
<feature type="compositionally biased region" description="Acidic residues" evidence="1">
    <location>
        <begin position="1001"/>
        <end position="1013"/>
    </location>
</feature>
<dbReference type="SUPFAM" id="SSF53474">
    <property type="entry name" value="alpha/beta-Hydrolases"/>
    <property type="match status" value="1"/>
</dbReference>
<dbReference type="Gene3D" id="3.40.50.1820">
    <property type="entry name" value="alpha/beta hydrolase"/>
    <property type="match status" value="1"/>
</dbReference>
<dbReference type="PANTHER" id="PTHR45856">
    <property type="entry name" value="ALPHA/BETA-HYDROLASES SUPERFAMILY PROTEIN"/>
    <property type="match status" value="1"/>
</dbReference>
<dbReference type="OrthoDB" id="200718at2759"/>
<reference evidence="5" key="1">
    <citation type="journal article" date="2023" name="Commun. Biol.">
        <title>Genome analysis of Parmales, the sister group of diatoms, reveals the evolutionary specialization of diatoms from phago-mixotrophs to photoautotrophs.</title>
        <authorList>
            <person name="Ban H."/>
            <person name="Sato S."/>
            <person name="Yoshikawa S."/>
            <person name="Yamada K."/>
            <person name="Nakamura Y."/>
            <person name="Ichinomiya M."/>
            <person name="Sato N."/>
            <person name="Blanc-Mathieu R."/>
            <person name="Endo H."/>
            <person name="Kuwata A."/>
            <person name="Ogata H."/>
        </authorList>
    </citation>
    <scope>NUCLEOTIDE SEQUENCE [LARGE SCALE GENOMIC DNA]</scope>
    <source>
        <strain evidence="5">NIES 3700</strain>
    </source>
</reference>
<dbReference type="PANTHER" id="PTHR45856:SF11">
    <property type="entry name" value="FUNGAL LIPASE-LIKE DOMAIN-CONTAINING PROTEIN"/>
    <property type="match status" value="1"/>
</dbReference>
<evidence type="ECO:0000256" key="1">
    <source>
        <dbReference type="SAM" id="MobiDB-lite"/>
    </source>
</evidence>
<evidence type="ECO:0000313" key="5">
    <source>
        <dbReference type="Proteomes" id="UP001165122"/>
    </source>
</evidence>
<evidence type="ECO:0000256" key="2">
    <source>
        <dbReference type="SAM" id="Phobius"/>
    </source>
</evidence>
<feature type="region of interest" description="Disordered" evidence="1">
    <location>
        <begin position="983"/>
        <end position="1020"/>
    </location>
</feature>
<dbReference type="Proteomes" id="UP001165122">
    <property type="component" value="Unassembled WGS sequence"/>
</dbReference>
<feature type="transmembrane region" description="Helical" evidence="2">
    <location>
        <begin position="231"/>
        <end position="254"/>
    </location>
</feature>
<name>A0A9W7AUX1_9STRA</name>
<feature type="transmembrane region" description="Helical" evidence="2">
    <location>
        <begin position="389"/>
        <end position="410"/>
    </location>
</feature>
<feature type="transmembrane region" description="Helical" evidence="2">
    <location>
        <begin position="422"/>
        <end position="440"/>
    </location>
</feature>
<dbReference type="Pfam" id="PF01764">
    <property type="entry name" value="Lipase_3"/>
    <property type="match status" value="1"/>
</dbReference>
<sequence length="1020" mass="113991">MAELEFFDSFDDLPNKNAPLTHPDAVQFDPEASQFADPDAVHFDPVPAPGTVAAPPPHPSTSHPFGGVDKVPLRASRNYSNPPPVEASTSARLGMKGLLERTRSLYWAGANATFGDYSDSDSSNADNPQHIAITSVLLRMEFLSDWEYTIYLFLIFLCVAIVFVFMALTVSLELYIQTPGGSYGTDLSTLISFWVIFFCCFTALGVIGMFIERITRVRTHEWISNQWRLVWTTLVIAIAAFLFLCSYMVLYSFALFADELCPYQNKLASVITSLQWGFVIVFYTSINAQVIDHTIDLDGNLNRRSLKFSWNVKEVITQSGFLHLPNLALAVIGSVQFVIDIANPLSKSDAYFHQICEEYVDAPVVDRPNTEFCLEFSDNQAYGAVGESIVTIIFFALFIVYTLIAYSRLLQVPWTRYRHVNISFRILITQTIPVLLALAASNGVHALRKIPVIEDCPEVQDGLQATPEICILVTVWVFVRCYCSSPLMAGEYRDSIRSTTVQNFLWLEPGDRVVSTTPFWEHHIGDATHNKDRINYGKKKTLASQPVFVFETMLKMLYFCELIYLEDADDIGGLGDVRDAKYSREETGNSVGSGGSEGRSVSSVSRITRRRATAFAEMRAEFERESQTYNRNPETGKKLPFATALAMGMEQYDLEYYRVFHEALSESKVVVAWNSRGIIVVSFRGTAAIANALTDISCCRTTWRSMEAKAYKNIKGLRNILRRFWERPTIHHGFKKAMRSENVGLELIDFVSSLATNFIEEGKYRPCIRVTGHSLGGALAILLSFELFQHCEADGLKSEEVSVYTFGCPGVCNRSARDVYQTVIPTTFNVVNGVDFIAYTGTWLQFQKPGLPVLINSFGDLIYRPSKVESSMHHFFFRESLTDHFLSNYRSSVEKIIELNCSPSEADILIRANPLLNSKHSHLGIRDEVRGRWTTAIRQAETGAKTVAQAAINTTTEGAKKVGLTAFTGFIGFTRLGLLKSLSADDEDEDSEGEGGGGGGGEEDEKVEDEDLEITIQEIV</sequence>
<feature type="compositionally biased region" description="Acidic residues" evidence="1">
    <location>
        <begin position="984"/>
        <end position="993"/>
    </location>
</feature>
<evidence type="ECO:0000259" key="3">
    <source>
        <dbReference type="Pfam" id="PF01764"/>
    </source>
</evidence>
<dbReference type="AlphaFoldDB" id="A0A9W7AUX1"/>
<feature type="transmembrane region" description="Helical" evidence="2">
    <location>
        <begin position="148"/>
        <end position="170"/>
    </location>
</feature>
<feature type="region of interest" description="Disordered" evidence="1">
    <location>
        <begin position="1"/>
        <end position="25"/>
    </location>
</feature>
<feature type="region of interest" description="Disordered" evidence="1">
    <location>
        <begin position="47"/>
        <end position="67"/>
    </location>
</feature>
<dbReference type="InterPro" id="IPR002921">
    <property type="entry name" value="Fungal_lipase-type"/>
</dbReference>
<feature type="domain" description="Fungal lipase-type" evidence="3">
    <location>
        <begin position="680"/>
        <end position="838"/>
    </location>
</feature>
<feature type="compositionally biased region" description="Acidic residues" evidence="1">
    <location>
        <begin position="1"/>
        <end position="11"/>
    </location>
</feature>
<dbReference type="InterPro" id="IPR051218">
    <property type="entry name" value="Sec_MonoDiacylglyc_Lipase"/>
</dbReference>
<feature type="transmembrane region" description="Helical" evidence="2">
    <location>
        <begin position="274"/>
        <end position="295"/>
    </location>
</feature>
<gene>
    <name evidence="4" type="ORF">TrLO_g4062</name>
</gene>
<feature type="transmembrane region" description="Helical" evidence="2">
    <location>
        <begin position="315"/>
        <end position="339"/>
    </location>
</feature>
<organism evidence="4 5">
    <name type="scientific">Triparma laevis f. longispina</name>
    <dbReference type="NCBI Taxonomy" id="1714387"/>
    <lineage>
        <taxon>Eukaryota</taxon>
        <taxon>Sar</taxon>
        <taxon>Stramenopiles</taxon>
        <taxon>Ochrophyta</taxon>
        <taxon>Bolidophyceae</taxon>
        <taxon>Parmales</taxon>
        <taxon>Triparmaceae</taxon>
        <taxon>Triparma</taxon>
    </lineage>
</organism>
<keyword evidence="5" id="KW-1185">Reference proteome</keyword>